<organism evidence="3 4">
    <name type="scientific">Clostridium innocuum</name>
    <dbReference type="NCBI Taxonomy" id="1522"/>
    <lineage>
        <taxon>Bacteria</taxon>
        <taxon>Bacillati</taxon>
        <taxon>Bacillota</taxon>
        <taxon>Clostridia</taxon>
        <taxon>Eubacteriales</taxon>
        <taxon>Clostridiaceae</taxon>
        <taxon>Clostridium</taxon>
    </lineage>
</organism>
<evidence type="ECO:0000313" key="4">
    <source>
        <dbReference type="Proteomes" id="UP000503330"/>
    </source>
</evidence>
<dbReference type="Gene3D" id="3.40.50.2300">
    <property type="match status" value="1"/>
</dbReference>
<dbReference type="GO" id="GO:0009401">
    <property type="term" value="P:phosphoenolpyruvate-dependent sugar phosphotransferase system"/>
    <property type="evidence" value="ECO:0007669"/>
    <property type="project" value="InterPro"/>
</dbReference>
<sequence>MKKQYFIFVCCGAGKLTSYMAAEGLKSGLKERGWDVKKQIKIEHGLINDVPRYSDKIDILVSSTNYTRKHAFPVVNGIAFVMQNEEDEIKCIDEVEAYLKEIIEKENS</sequence>
<dbReference type="GO" id="GO:0008982">
    <property type="term" value="F:protein-N(PI)-phosphohistidine-sugar phosphotransferase activity"/>
    <property type="evidence" value="ECO:0007669"/>
    <property type="project" value="InterPro"/>
</dbReference>
<dbReference type="AlphaFoldDB" id="A0AAP9MJS8"/>
<dbReference type="RefSeq" id="WP_002606624.1">
    <property type="nucleotide sequence ID" value="NZ_BAAACC010000014.1"/>
</dbReference>
<reference evidence="3 4" key="1">
    <citation type="submission" date="2020-02" db="EMBL/GenBank/DDBJ databases">
        <authorList>
            <person name="Kociolek L.K."/>
            <person name="Ozer E.A."/>
        </authorList>
    </citation>
    <scope>NUCLEOTIDE SEQUENCE [LARGE SCALE GENOMIC DNA]</scope>
    <source>
        <strain evidence="3 4">ATCC 14501</strain>
    </source>
</reference>
<dbReference type="InterPro" id="IPR003501">
    <property type="entry name" value="PTS_EIIB_2/3"/>
</dbReference>
<accession>A0AAP9MJS8</accession>
<dbReference type="InterPro" id="IPR036095">
    <property type="entry name" value="PTS_EIIB-like_sf"/>
</dbReference>
<feature type="domain" description="Phosphotransferase system EIIB component type 2/3" evidence="2">
    <location>
        <begin position="7"/>
        <end position="81"/>
    </location>
</feature>
<dbReference type="Pfam" id="PF02302">
    <property type="entry name" value="PTS_IIB"/>
    <property type="match status" value="1"/>
</dbReference>
<gene>
    <name evidence="3" type="ORF">G4D54_22820</name>
</gene>
<dbReference type="GeneID" id="61928435"/>
<dbReference type="Proteomes" id="UP000503330">
    <property type="component" value="Chromosome"/>
</dbReference>
<protein>
    <recommendedName>
        <fullName evidence="2">Phosphotransferase system EIIB component type 2/3 domain-containing protein</fullName>
    </recommendedName>
</protein>
<keyword evidence="1" id="KW-0808">Transferase</keyword>
<evidence type="ECO:0000313" key="3">
    <source>
        <dbReference type="EMBL" id="QJA05072.1"/>
    </source>
</evidence>
<proteinExistence type="predicted"/>
<evidence type="ECO:0000256" key="1">
    <source>
        <dbReference type="ARBA" id="ARBA00022679"/>
    </source>
</evidence>
<dbReference type="SUPFAM" id="SSF52794">
    <property type="entry name" value="PTS system IIB component-like"/>
    <property type="match status" value="1"/>
</dbReference>
<name>A0AAP9MJS8_CLOIN</name>
<evidence type="ECO:0000259" key="2">
    <source>
        <dbReference type="Pfam" id="PF02302"/>
    </source>
</evidence>
<dbReference type="EMBL" id="CP048838">
    <property type="protein sequence ID" value="QJA05072.1"/>
    <property type="molecule type" value="Genomic_DNA"/>
</dbReference>